<reference evidence="1" key="2">
    <citation type="submission" date="2022-11" db="EMBL/GenBank/DDBJ databases">
        <title>Draft genome sequence of Coprococcus comes strain 31264.</title>
        <authorList>
            <person name="Hisatomi A."/>
            <person name="Ohkuma M."/>
            <person name="Sakamoto M."/>
        </authorList>
    </citation>
    <scope>NUCLEOTIDE SEQUENCE</scope>
    <source>
        <strain evidence="1">JCM 31264</strain>
    </source>
</reference>
<accession>A0AA37QDG4</accession>
<dbReference type="RefSeq" id="WP_055248736.1">
    <property type="nucleotide sequence ID" value="NZ_BSCI01000013.1"/>
</dbReference>
<gene>
    <name evidence="1" type="ORF">comes_21700</name>
</gene>
<dbReference type="AlphaFoldDB" id="A0AA37QDG4"/>
<evidence type="ECO:0000313" key="2">
    <source>
        <dbReference type="Proteomes" id="UP001145109"/>
    </source>
</evidence>
<organism evidence="1 2">
    <name type="scientific">Coprococcus comes</name>
    <dbReference type="NCBI Taxonomy" id="410072"/>
    <lineage>
        <taxon>Bacteria</taxon>
        <taxon>Bacillati</taxon>
        <taxon>Bacillota</taxon>
        <taxon>Clostridia</taxon>
        <taxon>Lachnospirales</taxon>
        <taxon>Lachnospiraceae</taxon>
        <taxon>Coprococcus</taxon>
    </lineage>
</organism>
<proteinExistence type="predicted"/>
<dbReference type="Proteomes" id="UP001145109">
    <property type="component" value="Unassembled WGS sequence"/>
</dbReference>
<name>A0AA37QDG4_9FIRM</name>
<dbReference type="EMBL" id="BSCI01000013">
    <property type="protein sequence ID" value="GLG87624.1"/>
    <property type="molecule type" value="Genomic_DNA"/>
</dbReference>
<sequence length="302" mass="36142">MRKQKKKSRHSKQTHNRQYKDRLWRMIFNNKEDLLQLYNAINHTDYQNPDDLEVNTLEDVLYLSMKNDVSFLVGGTMNLYEHQSTFNPNMPLRGVFYFSRLYEGYVADNNLMIYHEKRVRLPKPKYIVFYNGTKNQPDSMELKLSDCFENTDNEAPCLECTATMLNINYGHNQELMKHCRRLEEYSIFVQCVREYIQSEPSVEDALEKAIDTCINQDVLAEFLKKYRAEVTNMILTTYDKDLYEKTLKEDAREEGREEIRAELNEFKLLNKYLLKSKRYNDLERATEDIEYQKKLLKEFGIE</sequence>
<evidence type="ECO:0000313" key="1">
    <source>
        <dbReference type="EMBL" id="GLG87624.1"/>
    </source>
</evidence>
<reference evidence="1" key="1">
    <citation type="submission" date="2022-09" db="EMBL/GenBank/DDBJ databases">
        <title>Draft genome sequence of Coprococcus comes strain 31264.</title>
        <authorList>
            <person name="Atsushi H."/>
            <person name="Moriya O."/>
            <person name="Mitsuo S."/>
        </authorList>
    </citation>
    <scope>NUCLEOTIDE SEQUENCE</scope>
    <source>
        <strain evidence="1">JCM 31264</strain>
    </source>
</reference>
<evidence type="ECO:0008006" key="3">
    <source>
        <dbReference type="Google" id="ProtNLM"/>
    </source>
</evidence>
<protein>
    <recommendedName>
        <fullName evidence="3">Transposase, YhgA-like</fullName>
    </recommendedName>
</protein>
<comment type="caution">
    <text evidence="1">The sequence shown here is derived from an EMBL/GenBank/DDBJ whole genome shotgun (WGS) entry which is preliminary data.</text>
</comment>